<evidence type="ECO:0000313" key="3">
    <source>
        <dbReference type="EMBL" id="TDP05620.1"/>
    </source>
</evidence>
<name>A0A4R6MUG0_9BURK</name>
<sequence>MKIKRNAAAAALLACGLAISTSAALASGYRTSLLDTQGAVGSTAWGLNDSGQVTGHVTALDGGTRASLWQPYGARVELEHMGSALSSRASAIDAAGTVVGVSVLGLAPDSPEYFATVWSRDGRARALATLGPGQSWANGINDAGHIVGAFSHIVASQSRTDAVRWDADGTFHTLASLGGNYSQANGINGRGQVVGYSGTADGGGGAVLWESDGSIRQLAVLGAEMRFTWATRINAHGQVVGQSHASFEDAQARASTWLPDGSVQALPQGGAIGASAYALNDAGTVVGFSILGGGQHRATIWEQGTAQDLNRFIDAELAQAGWYFSEARAINEGGWVAGEARNSMTGEVRGFVLSPVPEPAGYALMLSGLVALMAWRRRGT</sequence>
<proteinExistence type="predicted"/>
<evidence type="ECO:0000256" key="1">
    <source>
        <dbReference type="SAM" id="SignalP"/>
    </source>
</evidence>
<gene>
    <name evidence="3" type="ORF">DFR39_11044</name>
</gene>
<evidence type="ECO:0000259" key="2">
    <source>
        <dbReference type="Pfam" id="PF07589"/>
    </source>
</evidence>
<feature type="chain" id="PRO_5020272283" evidence="1">
    <location>
        <begin position="27"/>
        <end position="380"/>
    </location>
</feature>
<protein>
    <submittedName>
        <fullName evidence="3">Putative secreted protein with PEP-CTERM sorting signal</fullName>
    </submittedName>
</protein>
<dbReference type="Proteomes" id="UP000295357">
    <property type="component" value="Unassembled WGS sequence"/>
</dbReference>
<keyword evidence="4" id="KW-1185">Reference proteome</keyword>
<evidence type="ECO:0000313" key="4">
    <source>
        <dbReference type="Proteomes" id="UP000295357"/>
    </source>
</evidence>
<organism evidence="3 4">
    <name type="scientific">Roseateles asaccharophilus</name>
    <dbReference type="NCBI Taxonomy" id="582607"/>
    <lineage>
        <taxon>Bacteria</taxon>
        <taxon>Pseudomonadati</taxon>
        <taxon>Pseudomonadota</taxon>
        <taxon>Betaproteobacteria</taxon>
        <taxon>Burkholderiales</taxon>
        <taxon>Sphaerotilaceae</taxon>
        <taxon>Roseateles</taxon>
    </lineage>
</organism>
<dbReference type="RefSeq" id="WP_290297634.1">
    <property type="nucleotide sequence ID" value="NZ_JAUFPJ010000011.1"/>
</dbReference>
<accession>A0A4R6MUG0</accession>
<reference evidence="3 4" key="1">
    <citation type="submission" date="2019-03" db="EMBL/GenBank/DDBJ databases">
        <title>Genomic Encyclopedia of Type Strains, Phase IV (KMG-IV): sequencing the most valuable type-strain genomes for metagenomic binning, comparative biology and taxonomic classification.</title>
        <authorList>
            <person name="Goeker M."/>
        </authorList>
    </citation>
    <scope>NUCLEOTIDE SEQUENCE [LARGE SCALE GENOMIC DNA]</scope>
    <source>
        <strain evidence="3 4">DSM 25082</strain>
    </source>
</reference>
<dbReference type="EMBL" id="SNXE01000010">
    <property type="protein sequence ID" value="TDP05620.1"/>
    <property type="molecule type" value="Genomic_DNA"/>
</dbReference>
<feature type="domain" description="Ice-binding protein C-terminal" evidence="2">
    <location>
        <begin position="355"/>
        <end position="378"/>
    </location>
</feature>
<dbReference type="NCBIfam" id="TIGR02595">
    <property type="entry name" value="PEP_CTERM"/>
    <property type="match status" value="1"/>
</dbReference>
<comment type="caution">
    <text evidence="3">The sequence shown here is derived from an EMBL/GenBank/DDBJ whole genome shotgun (WGS) entry which is preliminary data.</text>
</comment>
<dbReference type="Pfam" id="PF07589">
    <property type="entry name" value="PEP-CTERM"/>
    <property type="match status" value="1"/>
</dbReference>
<dbReference type="InterPro" id="IPR013424">
    <property type="entry name" value="Ice-binding_C"/>
</dbReference>
<keyword evidence="1" id="KW-0732">Signal</keyword>
<dbReference type="AlphaFoldDB" id="A0A4R6MUG0"/>
<feature type="signal peptide" evidence="1">
    <location>
        <begin position="1"/>
        <end position="26"/>
    </location>
</feature>